<protein>
    <submittedName>
        <fullName evidence="1">Uncharacterized protein</fullName>
    </submittedName>
</protein>
<sequence>MDSSTFGKLAPELRNAIYDMVNDNAERVTILVKGNGSPRRQSPKPLHLLSLAQTCTKMRDECLCIFYSNNTFELQTCAFNVEQLHKEEDEYLHTDASKAMVQTRAREWKKLRE</sequence>
<evidence type="ECO:0000313" key="2">
    <source>
        <dbReference type="Proteomes" id="UP001281147"/>
    </source>
</evidence>
<comment type="caution">
    <text evidence="1">The sequence shown here is derived from an EMBL/GenBank/DDBJ whole genome shotgun (WGS) entry which is preliminary data.</text>
</comment>
<gene>
    <name evidence="1" type="ORF">LTR37_011433</name>
</gene>
<dbReference type="Proteomes" id="UP001281147">
    <property type="component" value="Unassembled WGS sequence"/>
</dbReference>
<reference evidence="1" key="1">
    <citation type="submission" date="2023-07" db="EMBL/GenBank/DDBJ databases">
        <title>Black Yeasts Isolated from many extreme environments.</title>
        <authorList>
            <person name="Coleine C."/>
            <person name="Stajich J.E."/>
            <person name="Selbmann L."/>
        </authorList>
    </citation>
    <scope>NUCLEOTIDE SEQUENCE</scope>
    <source>
        <strain evidence="1">CCFEE 5714</strain>
    </source>
</reference>
<dbReference type="EMBL" id="JAUTXU010000100">
    <property type="protein sequence ID" value="KAK3708538.1"/>
    <property type="molecule type" value="Genomic_DNA"/>
</dbReference>
<organism evidence="1 2">
    <name type="scientific">Vermiconidia calcicola</name>
    <dbReference type="NCBI Taxonomy" id="1690605"/>
    <lineage>
        <taxon>Eukaryota</taxon>
        <taxon>Fungi</taxon>
        <taxon>Dikarya</taxon>
        <taxon>Ascomycota</taxon>
        <taxon>Pezizomycotina</taxon>
        <taxon>Dothideomycetes</taxon>
        <taxon>Dothideomycetidae</taxon>
        <taxon>Mycosphaerellales</taxon>
        <taxon>Extremaceae</taxon>
        <taxon>Vermiconidia</taxon>
    </lineage>
</organism>
<keyword evidence="2" id="KW-1185">Reference proteome</keyword>
<proteinExistence type="predicted"/>
<evidence type="ECO:0000313" key="1">
    <source>
        <dbReference type="EMBL" id="KAK3708538.1"/>
    </source>
</evidence>
<name>A0ACC3N2L2_9PEZI</name>
<accession>A0ACC3N2L2</accession>